<accession>A0A254N2V3</accession>
<dbReference type="Proteomes" id="UP000197446">
    <property type="component" value="Unassembled WGS sequence"/>
</dbReference>
<name>A0A254N2V3_9BURK</name>
<proteinExistence type="predicted"/>
<dbReference type="AlphaFoldDB" id="A0A254N2V3"/>
<reference evidence="1 2" key="1">
    <citation type="journal article" date="2007" name="Int. J. Syst. Evol. Microbiol.">
        <title>Description of Pelomonas aquatica sp. nov. and Pelomonas puraquae sp. nov., isolated from industrial and haemodialysis water.</title>
        <authorList>
            <person name="Gomila M."/>
            <person name="Bowien B."/>
            <person name="Falsen E."/>
            <person name="Moore E.R."/>
            <person name="Lalucat J."/>
        </authorList>
    </citation>
    <scope>NUCLEOTIDE SEQUENCE [LARGE SCALE GENOMIC DNA]</scope>
    <source>
        <strain evidence="1 2">CCUG 52769</strain>
    </source>
</reference>
<protein>
    <submittedName>
        <fullName evidence="1">Uncharacterized protein</fullName>
    </submittedName>
</protein>
<dbReference type="EMBL" id="NISI01000010">
    <property type="protein sequence ID" value="OWR02170.1"/>
    <property type="molecule type" value="Genomic_DNA"/>
</dbReference>
<evidence type="ECO:0000313" key="1">
    <source>
        <dbReference type="EMBL" id="OWR02170.1"/>
    </source>
</evidence>
<comment type="caution">
    <text evidence="1">The sequence shown here is derived from an EMBL/GenBank/DDBJ whole genome shotgun (WGS) entry which is preliminary data.</text>
</comment>
<keyword evidence="2" id="KW-1185">Reference proteome</keyword>
<dbReference type="RefSeq" id="WP_088485147.1">
    <property type="nucleotide sequence ID" value="NZ_NISI01000010.1"/>
</dbReference>
<evidence type="ECO:0000313" key="2">
    <source>
        <dbReference type="Proteomes" id="UP000197446"/>
    </source>
</evidence>
<gene>
    <name evidence="1" type="ORF">CDO81_20740</name>
</gene>
<sequence>MLMREGGAVRNTSAVAFVDAGRRALVTSSGAYVLHGPPEAEPVTKDMLLANAARIGLADAEDVSEALWSELCSARAVGRSPS</sequence>
<organism evidence="1 2">
    <name type="scientific">Roseateles puraquae</name>
    <dbReference type="NCBI Taxonomy" id="431059"/>
    <lineage>
        <taxon>Bacteria</taxon>
        <taxon>Pseudomonadati</taxon>
        <taxon>Pseudomonadota</taxon>
        <taxon>Betaproteobacteria</taxon>
        <taxon>Burkholderiales</taxon>
        <taxon>Sphaerotilaceae</taxon>
        <taxon>Roseateles</taxon>
    </lineage>
</organism>